<proteinExistence type="predicted"/>
<name>A0A6J4PGY4_9ACTN</name>
<feature type="domain" description="A9CJY8-like N-terminal" evidence="3">
    <location>
        <begin position="11"/>
        <end position="51"/>
    </location>
</feature>
<evidence type="ECO:0000256" key="1">
    <source>
        <dbReference type="SAM" id="MobiDB-lite"/>
    </source>
</evidence>
<dbReference type="InterPro" id="IPR027795">
    <property type="entry name" value="CASTOR_ACT_dom"/>
</dbReference>
<accession>A0A6J4PGY4</accession>
<evidence type="ECO:0000313" key="4">
    <source>
        <dbReference type="EMBL" id="CAA9414380.1"/>
    </source>
</evidence>
<dbReference type="PANTHER" id="PTHR31131">
    <property type="entry name" value="CHROMOSOME 1, WHOLE GENOME SHOTGUN SEQUENCE"/>
    <property type="match status" value="1"/>
</dbReference>
<feature type="domain" description="CASTOR ACT" evidence="2">
    <location>
        <begin position="56"/>
        <end position="111"/>
    </location>
</feature>
<dbReference type="Pfam" id="PF21631">
    <property type="entry name" value="A9CJY8-like_N"/>
    <property type="match status" value="1"/>
</dbReference>
<dbReference type="RefSeq" id="WP_295661325.1">
    <property type="nucleotide sequence ID" value="NZ_CADCUP010000205.1"/>
</dbReference>
<dbReference type="CDD" id="cd04868">
    <property type="entry name" value="ACT_AK-like"/>
    <property type="match status" value="1"/>
</dbReference>
<dbReference type="InterPro" id="IPR045865">
    <property type="entry name" value="ACT-like_dom_sf"/>
</dbReference>
<protein>
    <submittedName>
        <fullName evidence="4">Uncharacterized protein</fullName>
    </submittedName>
</protein>
<dbReference type="InterPro" id="IPR049447">
    <property type="entry name" value="A9CJY8-like_N"/>
</dbReference>
<feature type="region of interest" description="Disordered" evidence="1">
    <location>
        <begin position="109"/>
        <end position="135"/>
    </location>
</feature>
<dbReference type="AlphaFoldDB" id="A0A6J4PGY4"/>
<sequence>MKILRFPETLALVRLPSGGEVPEWAESSSIFSITATATETSLVCAGRSVPRKAVHQKPYTAFEVEGPLDLASTGVLVELLTPLAEAGISVLTVSTYDTQWILVPTPDAEQAGEEWRRRGHDVAPAQPVAPRRSQA</sequence>
<evidence type="ECO:0000259" key="3">
    <source>
        <dbReference type="Pfam" id="PF21631"/>
    </source>
</evidence>
<dbReference type="Gene3D" id="3.30.2130.10">
    <property type="entry name" value="VC0802-like"/>
    <property type="match status" value="1"/>
</dbReference>
<evidence type="ECO:0000259" key="2">
    <source>
        <dbReference type="Pfam" id="PF13840"/>
    </source>
</evidence>
<dbReference type="SUPFAM" id="SSF55021">
    <property type="entry name" value="ACT-like"/>
    <property type="match status" value="2"/>
</dbReference>
<organism evidence="4">
    <name type="scientific">uncultured Nocardioides sp</name>
    <dbReference type="NCBI Taxonomy" id="198441"/>
    <lineage>
        <taxon>Bacteria</taxon>
        <taxon>Bacillati</taxon>
        <taxon>Actinomycetota</taxon>
        <taxon>Actinomycetes</taxon>
        <taxon>Propionibacteriales</taxon>
        <taxon>Nocardioidaceae</taxon>
        <taxon>Nocardioides</taxon>
        <taxon>environmental samples</taxon>
    </lineage>
</organism>
<gene>
    <name evidence="4" type="ORF">AVDCRST_MAG06-3085</name>
</gene>
<dbReference type="PANTHER" id="PTHR31131:SF6">
    <property type="entry name" value="CASTOR ACT DOMAIN-CONTAINING PROTEIN"/>
    <property type="match status" value="1"/>
</dbReference>
<reference evidence="4" key="1">
    <citation type="submission" date="2020-02" db="EMBL/GenBank/DDBJ databases">
        <authorList>
            <person name="Meier V. D."/>
        </authorList>
    </citation>
    <scope>NUCLEOTIDE SEQUENCE</scope>
    <source>
        <strain evidence="4">AVDCRST_MAG06</strain>
    </source>
</reference>
<dbReference type="EMBL" id="CADCUP010000205">
    <property type="protein sequence ID" value="CAA9414380.1"/>
    <property type="molecule type" value="Genomic_DNA"/>
</dbReference>
<dbReference type="InterPro" id="IPR051719">
    <property type="entry name" value="CASTOR_mTORC1"/>
</dbReference>
<dbReference type="Pfam" id="PF13840">
    <property type="entry name" value="ACT_7"/>
    <property type="match status" value="1"/>
</dbReference>